<protein>
    <recommendedName>
        <fullName evidence="1">CYTH domain-containing protein</fullName>
    </recommendedName>
</protein>
<dbReference type="Proteomes" id="UP000035996">
    <property type="component" value="Unassembled WGS sequence"/>
</dbReference>
<dbReference type="SMART" id="SM01118">
    <property type="entry name" value="CYTH"/>
    <property type="match status" value="1"/>
</dbReference>
<organism evidence="2 3">
    <name type="scientific">Guptibacillus hwajinpoensis</name>
    <dbReference type="NCBI Taxonomy" id="208199"/>
    <lineage>
        <taxon>Bacteria</taxon>
        <taxon>Bacillati</taxon>
        <taxon>Bacillota</taxon>
        <taxon>Bacilli</taxon>
        <taxon>Bacillales</taxon>
        <taxon>Guptibacillaceae</taxon>
        <taxon>Guptibacillus</taxon>
    </lineage>
</organism>
<gene>
    <name evidence="2" type="ORF">AB986_06420</name>
</gene>
<dbReference type="STRING" id="157733.AB986_06420"/>
<dbReference type="InterPro" id="IPR009195">
    <property type="entry name" value="Uncharacterised_YjbK"/>
</dbReference>
<dbReference type="SUPFAM" id="SSF55154">
    <property type="entry name" value="CYTH-like phosphatases"/>
    <property type="match status" value="1"/>
</dbReference>
<proteinExistence type="predicted"/>
<dbReference type="RefSeq" id="WP_048310038.1">
    <property type="nucleotide sequence ID" value="NZ_CP119526.1"/>
</dbReference>
<dbReference type="InterPro" id="IPR023577">
    <property type="entry name" value="CYTH_domain"/>
</dbReference>
<dbReference type="PROSITE" id="PS51707">
    <property type="entry name" value="CYTH"/>
    <property type="match status" value="1"/>
</dbReference>
<dbReference type="CDD" id="cd07762">
    <property type="entry name" value="CYTH-like_Pase_1"/>
    <property type="match status" value="1"/>
</dbReference>
<dbReference type="OrthoDB" id="384378at2"/>
<evidence type="ECO:0000313" key="3">
    <source>
        <dbReference type="Proteomes" id="UP000035996"/>
    </source>
</evidence>
<comment type="caution">
    <text evidence="2">The sequence shown here is derived from an EMBL/GenBank/DDBJ whole genome shotgun (WGS) entry which is preliminary data.</text>
</comment>
<name>A0A0J6FWY8_9BACL</name>
<accession>A0A0J6FWY8</accession>
<dbReference type="PATRIC" id="fig|157733.3.peg.3529"/>
<sequence length="192" mass="22299">MSQEVEIEFKNMLTKEEYHTLLTAYELGEEDIKTQTNDYFDTKGFLLREKGAALRVRNKNNTLFLTLKEPASEGLLETHQSITQDTYDFIKSKGQLPAGEVQDQLYNLGIHTELVHLGSLTTHRAERTIDSGLLVLDHSEYLNREDFELEFEVTNYEEGKHAFHDLLNQHHIKERNAKNKILRFFLASQEQG</sequence>
<evidence type="ECO:0000313" key="2">
    <source>
        <dbReference type="EMBL" id="KMM38887.1"/>
    </source>
</evidence>
<evidence type="ECO:0000259" key="1">
    <source>
        <dbReference type="PROSITE" id="PS51707"/>
    </source>
</evidence>
<dbReference type="PIRSF" id="PIRSF012526">
    <property type="entry name" value="CYTH_UCP012526"/>
    <property type="match status" value="1"/>
</dbReference>
<dbReference type="InterPro" id="IPR033469">
    <property type="entry name" value="CYTH-like_dom_sf"/>
</dbReference>
<keyword evidence="3" id="KW-1185">Reference proteome</keyword>
<dbReference type="EMBL" id="LELK01000001">
    <property type="protein sequence ID" value="KMM38887.1"/>
    <property type="molecule type" value="Genomic_DNA"/>
</dbReference>
<feature type="domain" description="CYTH" evidence="1">
    <location>
        <begin position="4"/>
        <end position="191"/>
    </location>
</feature>
<dbReference type="AlphaFoldDB" id="A0A0J6FWY8"/>
<dbReference type="Gene3D" id="2.40.320.10">
    <property type="entry name" value="Hypothetical Protein Pfu-838710-001"/>
    <property type="match status" value="1"/>
</dbReference>
<reference evidence="2" key="1">
    <citation type="submission" date="2015-06" db="EMBL/GenBank/DDBJ databases">
        <authorList>
            <person name="Liu B."/>
            <person name="Wang J."/>
            <person name="Zhu Y."/>
            <person name="Liu G."/>
            <person name="Chen Q."/>
            <person name="Zheng C."/>
            <person name="Che J."/>
            <person name="Ge C."/>
            <person name="Shi H."/>
            <person name="Pan Z."/>
            <person name="Liu X."/>
        </authorList>
    </citation>
    <scope>NUCLEOTIDE SEQUENCE [LARGE SCALE GENOMIC DNA]</scope>
    <source>
        <strain evidence="2">DSM 16346</strain>
    </source>
</reference>
<dbReference type="Pfam" id="PF01928">
    <property type="entry name" value="CYTH"/>
    <property type="match status" value="1"/>
</dbReference>